<dbReference type="Pfam" id="PF08242">
    <property type="entry name" value="Methyltransf_12"/>
    <property type="match status" value="1"/>
</dbReference>
<name>A0ABX7C954_9HYPH</name>
<feature type="domain" description="Methyltransferase type 12" evidence="1">
    <location>
        <begin position="44"/>
        <end position="138"/>
    </location>
</feature>
<dbReference type="EMBL" id="CP068046">
    <property type="protein sequence ID" value="QQR39809.1"/>
    <property type="molecule type" value="Genomic_DNA"/>
</dbReference>
<dbReference type="Proteomes" id="UP000595857">
    <property type="component" value="Chromosome"/>
</dbReference>
<evidence type="ECO:0000259" key="1">
    <source>
        <dbReference type="Pfam" id="PF08242"/>
    </source>
</evidence>
<organism evidence="2 3">
    <name type="scientific">Devosia rhizoryzae</name>
    <dbReference type="NCBI Taxonomy" id="2774137"/>
    <lineage>
        <taxon>Bacteria</taxon>
        <taxon>Pseudomonadati</taxon>
        <taxon>Pseudomonadota</taxon>
        <taxon>Alphaproteobacteria</taxon>
        <taxon>Hyphomicrobiales</taxon>
        <taxon>Devosiaceae</taxon>
        <taxon>Devosia</taxon>
    </lineage>
</organism>
<proteinExistence type="predicted"/>
<dbReference type="GO" id="GO:0032259">
    <property type="term" value="P:methylation"/>
    <property type="evidence" value="ECO:0007669"/>
    <property type="project" value="UniProtKB-KW"/>
</dbReference>
<keyword evidence="2" id="KW-0808">Transferase</keyword>
<evidence type="ECO:0000313" key="3">
    <source>
        <dbReference type="Proteomes" id="UP000595857"/>
    </source>
</evidence>
<dbReference type="InterPro" id="IPR029063">
    <property type="entry name" value="SAM-dependent_MTases_sf"/>
</dbReference>
<dbReference type="GO" id="GO:0008168">
    <property type="term" value="F:methyltransferase activity"/>
    <property type="evidence" value="ECO:0007669"/>
    <property type="project" value="UniProtKB-KW"/>
</dbReference>
<dbReference type="SUPFAM" id="SSF53335">
    <property type="entry name" value="S-adenosyl-L-methionine-dependent methyltransferases"/>
    <property type="match status" value="1"/>
</dbReference>
<accession>A0ABX7C954</accession>
<dbReference type="PANTHER" id="PTHR43861">
    <property type="entry name" value="TRANS-ACONITATE 2-METHYLTRANSFERASE-RELATED"/>
    <property type="match status" value="1"/>
</dbReference>
<protein>
    <submittedName>
        <fullName evidence="2">Class I SAM-dependent methyltransferase</fullName>
    </submittedName>
</protein>
<dbReference type="Gene3D" id="3.40.50.150">
    <property type="entry name" value="Vaccinia Virus protein VP39"/>
    <property type="match status" value="1"/>
</dbReference>
<gene>
    <name evidence="2" type="ORF">JI748_01965</name>
</gene>
<keyword evidence="2" id="KW-0489">Methyltransferase</keyword>
<dbReference type="CDD" id="cd02440">
    <property type="entry name" value="AdoMet_MTases"/>
    <property type="match status" value="1"/>
</dbReference>
<evidence type="ECO:0000313" key="2">
    <source>
        <dbReference type="EMBL" id="QQR39809.1"/>
    </source>
</evidence>
<keyword evidence="3" id="KW-1185">Reference proteome</keyword>
<sequence>MTSFNHIAHSYAEGPPKQVPAMVGLHRMMRLLLEERVPVTGRVLILGAGGGMELSAFAEAQPGWRFDGVDPSAKMLDAAREATKAWSDRISLHEGKIDIAPEGPFDGATCLLVMHFLPRDERIQTLRELRQRLTPGAPLVVAHLSYDQDEDSRQRWSKRNAAFSASNGMDPVMLENGRQRMLEILPILSPHDDIALLKDAGFTGVELFYAAFGFRGWVGYAG</sequence>
<dbReference type="InterPro" id="IPR013217">
    <property type="entry name" value="Methyltransf_12"/>
</dbReference>
<dbReference type="RefSeq" id="WP_201634506.1">
    <property type="nucleotide sequence ID" value="NZ_CP068046.1"/>
</dbReference>
<reference evidence="2 3" key="1">
    <citation type="submission" date="2021-01" db="EMBL/GenBank/DDBJ databases">
        <title>Genome seq and assembly of Devosia sp. LEGU1.</title>
        <authorList>
            <person name="Chhetri G."/>
        </authorList>
    </citation>
    <scope>NUCLEOTIDE SEQUENCE [LARGE SCALE GENOMIC DNA]</scope>
    <source>
        <strain evidence="2 3">LEGU1</strain>
    </source>
</reference>